<dbReference type="Proteomes" id="UP001189624">
    <property type="component" value="Chromosome 9"/>
</dbReference>
<gene>
    <name evidence="7" type="ORF">AYBTSS11_LOCUS27896</name>
</gene>
<accession>A0AA86TBI5</accession>
<keyword evidence="5" id="KW-0812">Transmembrane</keyword>
<comment type="similarity">
    <text evidence="2">Belongs to the BRX family.</text>
</comment>
<keyword evidence="8" id="KW-1185">Reference proteome</keyword>
<feature type="compositionally biased region" description="Low complexity" evidence="4">
    <location>
        <begin position="317"/>
        <end position="326"/>
    </location>
</feature>
<dbReference type="PROSITE" id="PS51514">
    <property type="entry name" value="BRX"/>
    <property type="match status" value="2"/>
</dbReference>
<evidence type="ECO:0000256" key="5">
    <source>
        <dbReference type="SAM" id="Phobius"/>
    </source>
</evidence>
<name>A0AA86TBI5_9FABA</name>
<feature type="domain" description="BRX" evidence="6">
    <location>
        <begin position="108"/>
        <end position="218"/>
    </location>
</feature>
<dbReference type="Pfam" id="PF13713">
    <property type="entry name" value="BRX_N"/>
    <property type="match status" value="1"/>
</dbReference>
<keyword evidence="5" id="KW-0472">Membrane</keyword>
<dbReference type="PANTHER" id="PTHR46058">
    <property type="entry name" value="PROTEIN BREVIS RADIX-LIKE 1"/>
    <property type="match status" value="1"/>
</dbReference>
<organism evidence="7 8">
    <name type="scientific">Sphenostylis stenocarpa</name>
    <dbReference type="NCBI Taxonomy" id="92480"/>
    <lineage>
        <taxon>Eukaryota</taxon>
        <taxon>Viridiplantae</taxon>
        <taxon>Streptophyta</taxon>
        <taxon>Embryophyta</taxon>
        <taxon>Tracheophyta</taxon>
        <taxon>Spermatophyta</taxon>
        <taxon>Magnoliopsida</taxon>
        <taxon>eudicotyledons</taxon>
        <taxon>Gunneridae</taxon>
        <taxon>Pentapetalae</taxon>
        <taxon>rosids</taxon>
        <taxon>fabids</taxon>
        <taxon>Fabales</taxon>
        <taxon>Fabaceae</taxon>
        <taxon>Papilionoideae</taxon>
        <taxon>50 kb inversion clade</taxon>
        <taxon>NPAAA clade</taxon>
        <taxon>indigoferoid/millettioid clade</taxon>
        <taxon>Phaseoleae</taxon>
        <taxon>Sphenostylis</taxon>
    </lineage>
</organism>
<evidence type="ECO:0000256" key="2">
    <source>
        <dbReference type="ARBA" id="ARBA00009057"/>
    </source>
</evidence>
<dbReference type="EMBL" id="OY731406">
    <property type="protein sequence ID" value="CAJ1975770.1"/>
    <property type="molecule type" value="Genomic_DNA"/>
</dbReference>
<feature type="region of interest" description="Disordered" evidence="4">
    <location>
        <begin position="1"/>
        <end position="28"/>
    </location>
</feature>
<proteinExistence type="inferred from homology"/>
<reference evidence="7" key="1">
    <citation type="submission" date="2023-10" db="EMBL/GenBank/DDBJ databases">
        <authorList>
            <person name="Domelevo Entfellner J.-B."/>
        </authorList>
    </citation>
    <scope>NUCLEOTIDE SEQUENCE</scope>
</reference>
<sequence length="464" mass="51772">MLTCIARPKKHGGDSPSDDPSSRGAKSLTCQLKEMALKASGAYKQCGPCAPPQSRLSRGSGESDSESSRRRWGKEMEARLKGISSGEGTPSSSGRRVVVVLAEEEEPKEWVAQVEPGVLITFVSLPRGGNHLKRIRFSLDRDWSVGWSMLDRVSLILASALLIVTVTVVVYLLATGDCPFPGKLNYGLSFMYSREIFNKWQAQRWWAENYDKVMELYNVQRLNRQALPLPTPPRSEDESSKRESIEEIPVTPPLSRERPPCNFYRAGGGGVAMGYSSSDSFDHQSMQSRHYYDPSGVNSTPKVSTISAAAKTDISSMDADASIRSSSSREADRSGDLSISNASDLDAEWVEQDEPGVYITIRALPGGKRELKRVRFSREKFGEIHARLWWEENRARIHELYLRDQMLERVLLGTFLDPNTLAFAKFRRGVGGITEESCVVISRKRIKQRNCGSHPECGTCGKRR</sequence>
<dbReference type="GO" id="GO:0005634">
    <property type="term" value="C:nucleus"/>
    <property type="evidence" value="ECO:0007669"/>
    <property type="project" value="UniProtKB-SubCell"/>
</dbReference>
<evidence type="ECO:0000256" key="1">
    <source>
        <dbReference type="ARBA" id="ARBA00004123"/>
    </source>
</evidence>
<feature type="transmembrane region" description="Helical" evidence="5">
    <location>
        <begin position="153"/>
        <end position="174"/>
    </location>
</feature>
<feature type="domain" description="BRX" evidence="6">
    <location>
        <begin position="347"/>
        <end position="402"/>
    </location>
</feature>
<evidence type="ECO:0000313" key="8">
    <source>
        <dbReference type="Proteomes" id="UP001189624"/>
    </source>
</evidence>
<feature type="region of interest" description="Disordered" evidence="4">
    <location>
        <begin position="227"/>
        <end position="259"/>
    </location>
</feature>
<dbReference type="AlphaFoldDB" id="A0AA86TBI5"/>
<evidence type="ECO:0000313" key="7">
    <source>
        <dbReference type="EMBL" id="CAJ1975770.1"/>
    </source>
</evidence>
<feature type="compositionally biased region" description="Basic and acidic residues" evidence="4">
    <location>
        <begin position="234"/>
        <end position="245"/>
    </location>
</feature>
<feature type="region of interest" description="Disordered" evidence="4">
    <location>
        <begin position="317"/>
        <end position="337"/>
    </location>
</feature>
<protein>
    <recommendedName>
        <fullName evidence="6">BRX domain-containing protein</fullName>
    </recommendedName>
</protein>
<dbReference type="PANTHER" id="PTHR46058:SF3">
    <property type="entry name" value="PROTEIN BREVIS RADIX-LIKE 4"/>
    <property type="match status" value="1"/>
</dbReference>
<keyword evidence="3" id="KW-0539">Nucleus</keyword>
<evidence type="ECO:0000256" key="3">
    <source>
        <dbReference type="ARBA" id="ARBA00023242"/>
    </source>
</evidence>
<evidence type="ECO:0000259" key="6">
    <source>
        <dbReference type="PROSITE" id="PS51514"/>
    </source>
</evidence>
<feature type="region of interest" description="Disordered" evidence="4">
    <location>
        <begin position="48"/>
        <end position="74"/>
    </location>
</feature>
<dbReference type="InterPro" id="IPR044532">
    <property type="entry name" value="BRX-like"/>
</dbReference>
<feature type="region of interest" description="Disordered" evidence="4">
    <location>
        <begin position="281"/>
        <end position="301"/>
    </location>
</feature>
<dbReference type="InterPro" id="IPR013591">
    <property type="entry name" value="Brevis_radix_dom"/>
</dbReference>
<dbReference type="InterPro" id="IPR027988">
    <property type="entry name" value="BRX_N"/>
</dbReference>
<dbReference type="Pfam" id="PF08381">
    <property type="entry name" value="BRX"/>
    <property type="match status" value="3"/>
</dbReference>
<dbReference type="Gramene" id="rna-AYBTSS11_LOCUS27896">
    <property type="protein sequence ID" value="CAJ1975770.1"/>
    <property type="gene ID" value="gene-AYBTSS11_LOCUS27896"/>
</dbReference>
<evidence type="ECO:0000256" key="4">
    <source>
        <dbReference type="SAM" id="MobiDB-lite"/>
    </source>
</evidence>
<keyword evidence="5" id="KW-1133">Transmembrane helix</keyword>
<comment type="subcellular location">
    <subcellularLocation>
        <location evidence="1">Nucleus</location>
    </subcellularLocation>
</comment>